<feature type="compositionally biased region" description="Basic residues" evidence="3">
    <location>
        <begin position="515"/>
        <end position="528"/>
    </location>
</feature>
<dbReference type="InterPro" id="IPR000504">
    <property type="entry name" value="RRM_dom"/>
</dbReference>
<comment type="caution">
    <text evidence="5">The sequence shown here is derived from an EMBL/GenBank/DDBJ whole genome shotgun (WGS) entry which is preliminary data.</text>
</comment>
<dbReference type="InterPro" id="IPR012677">
    <property type="entry name" value="Nucleotide-bd_a/b_plait_sf"/>
</dbReference>
<gene>
    <name evidence="5" type="ORF">FSARC_3999</name>
</gene>
<keyword evidence="6" id="KW-1185">Reference proteome</keyword>
<name>A0A8H4U2R4_9HYPO</name>
<evidence type="ECO:0000313" key="5">
    <source>
        <dbReference type="EMBL" id="KAF4968624.1"/>
    </source>
</evidence>
<sequence>MATEQSIVLTLNTKPNMAAVSEETAPISSKAAACLGLFDRCIAMTASVDAQKQSSIEDQIARFSIWTFNMAVFAKSKLSLDHRLRWTPQVRDLVTGLLGVLGDYIQQLLLLLERLEDSEFPVPDRNQFLDEGNFEPVLSTIANELTLLNELSNTIRKASRKAQDEKALREFAMNPEDRETFEAALQKTWTDNLLDRFPNCSSLIILERLAKAMVLRRKKILYRRSRFSGDPLRTIQTTDKPSLRPLPNRQEPEVQQQPRRREAESKLSGEPISSEKKWQEHVTGDLEAYVCLFEKCDESERMWTHGESWLKHMRQHALQWRCPAKSHRGQTFLTQQDFKKHLEQDHKKKYTEAELSLVINRSRQSTGPLFTSCPLCGQEVQQAGGKIEKHIAGHLRSLALKSLPPVYDEEDDEDGENAERSGGVISNRSTIKGILDISSQGTFNTLGYVKYVTDKVDDADLKNALAAFGELTYFDINRQKNCAFVEYKTPEGYQTAVAANPHTVNGEYIVVEARRPKKTHRSKDRRPKANAYQNRNRDQPSHS</sequence>
<dbReference type="Proteomes" id="UP000622797">
    <property type="component" value="Unassembled WGS sequence"/>
</dbReference>
<dbReference type="PROSITE" id="PS50102">
    <property type="entry name" value="RRM"/>
    <property type="match status" value="1"/>
</dbReference>
<feature type="coiled-coil region" evidence="2">
    <location>
        <begin position="141"/>
        <end position="168"/>
    </location>
</feature>
<dbReference type="PANTHER" id="PTHR35391">
    <property type="entry name" value="C2H2-TYPE DOMAIN-CONTAINING PROTEIN-RELATED"/>
    <property type="match status" value="1"/>
</dbReference>
<dbReference type="SMART" id="SM00360">
    <property type="entry name" value="RRM"/>
    <property type="match status" value="1"/>
</dbReference>
<evidence type="ECO:0000256" key="2">
    <source>
        <dbReference type="SAM" id="Coils"/>
    </source>
</evidence>
<feature type="compositionally biased region" description="Basic and acidic residues" evidence="3">
    <location>
        <begin position="259"/>
        <end position="276"/>
    </location>
</feature>
<protein>
    <recommendedName>
        <fullName evidence="4">RRM domain-containing protein</fullName>
    </recommendedName>
</protein>
<evidence type="ECO:0000313" key="6">
    <source>
        <dbReference type="Proteomes" id="UP000622797"/>
    </source>
</evidence>
<dbReference type="AlphaFoldDB" id="A0A8H4U2R4"/>
<keyword evidence="2" id="KW-0175">Coiled coil</keyword>
<feature type="region of interest" description="Disordered" evidence="3">
    <location>
        <begin position="232"/>
        <end position="276"/>
    </location>
</feature>
<dbReference type="EMBL" id="JABEXW010000192">
    <property type="protein sequence ID" value="KAF4968624.1"/>
    <property type="molecule type" value="Genomic_DNA"/>
</dbReference>
<reference evidence="5" key="1">
    <citation type="journal article" date="2020" name="BMC Genomics">
        <title>Correction to: Identification and distribution of gene clusters required for synthesis of sphingolipid metabolism inhibitors in diverse species of the filamentous fungus Fusarium.</title>
        <authorList>
            <person name="Kim H.S."/>
            <person name="Lohmar J.M."/>
            <person name="Busman M."/>
            <person name="Brown D.W."/>
            <person name="Naumann T.A."/>
            <person name="Divon H.H."/>
            <person name="Lysoe E."/>
            <person name="Uhlig S."/>
            <person name="Proctor R.H."/>
        </authorList>
    </citation>
    <scope>NUCLEOTIDE SEQUENCE</scope>
    <source>
        <strain evidence="5">NRRL 20472</strain>
    </source>
</reference>
<feature type="domain" description="RRM" evidence="4">
    <location>
        <begin position="445"/>
        <end position="524"/>
    </location>
</feature>
<accession>A0A8H4U2R4</accession>
<dbReference type="GO" id="GO:0003723">
    <property type="term" value="F:RNA binding"/>
    <property type="evidence" value="ECO:0007669"/>
    <property type="project" value="UniProtKB-UniRule"/>
</dbReference>
<dbReference type="Pfam" id="PF00076">
    <property type="entry name" value="RRM_1"/>
    <property type="match status" value="1"/>
</dbReference>
<evidence type="ECO:0000256" key="3">
    <source>
        <dbReference type="SAM" id="MobiDB-lite"/>
    </source>
</evidence>
<feature type="region of interest" description="Disordered" evidence="3">
    <location>
        <begin position="513"/>
        <end position="543"/>
    </location>
</feature>
<dbReference type="SUPFAM" id="SSF54928">
    <property type="entry name" value="RNA-binding domain, RBD"/>
    <property type="match status" value="1"/>
</dbReference>
<dbReference type="InterPro" id="IPR035979">
    <property type="entry name" value="RBD_domain_sf"/>
</dbReference>
<evidence type="ECO:0000259" key="4">
    <source>
        <dbReference type="PROSITE" id="PS50102"/>
    </source>
</evidence>
<proteinExistence type="predicted"/>
<dbReference type="OrthoDB" id="20872at2759"/>
<evidence type="ECO:0000256" key="1">
    <source>
        <dbReference type="PROSITE-ProRule" id="PRU00176"/>
    </source>
</evidence>
<dbReference type="CDD" id="cd00590">
    <property type="entry name" value="RRM_SF"/>
    <property type="match status" value="1"/>
</dbReference>
<dbReference type="PANTHER" id="PTHR35391:SF7">
    <property type="entry name" value="C2H2-TYPE DOMAIN-CONTAINING PROTEIN"/>
    <property type="match status" value="1"/>
</dbReference>
<keyword evidence="1" id="KW-0694">RNA-binding</keyword>
<reference evidence="5" key="2">
    <citation type="submission" date="2020-05" db="EMBL/GenBank/DDBJ databases">
        <authorList>
            <person name="Kim H.-S."/>
            <person name="Proctor R.H."/>
            <person name="Brown D.W."/>
        </authorList>
    </citation>
    <scope>NUCLEOTIDE SEQUENCE</scope>
    <source>
        <strain evidence="5">NRRL 20472</strain>
    </source>
</reference>
<dbReference type="Gene3D" id="3.30.70.330">
    <property type="match status" value="1"/>
</dbReference>
<organism evidence="5 6">
    <name type="scientific">Fusarium sarcochroum</name>
    <dbReference type="NCBI Taxonomy" id="1208366"/>
    <lineage>
        <taxon>Eukaryota</taxon>
        <taxon>Fungi</taxon>
        <taxon>Dikarya</taxon>
        <taxon>Ascomycota</taxon>
        <taxon>Pezizomycotina</taxon>
        <taxon>Sordariomycetes</taxon>
        <taxon>Hypocreomycetidae</taxon>
        <taxon>Hypocreales</taxon>
        <taxon>Nectriaceae</taxon>
        <taxon>Fusarium</taxon>
        <taxon>Fusarium lateritium species complex</taxon>
    </lineage>
</organism>